<dbReference type="STRING" id="651182.TOL2_C22570"/>
<dbReference type="InterPro" id="IPR051043">
    <property type="entry name" value="Sulfatase_Mod_Factor_Kinase"/>
</dbReference>
<dbReference type="OrthoDB" id="9768004at2"/>
<proteinExistence type="predicted"/>
<dbReference type="PANTHER" id="PTHR23150:SF19">
    <property type="entry name" value="FORMYLGLYCINE-GENERATING ENZYME"/>
    <property type="match status" value="1"/>
</dbReference>
<keyword evidence="3" id="KW-1185">Reference proteome</keyword>
<dbReference type="Pfam" id="PF03781">
    <property type="entry name" value="FGE-sulfatase"/>
    <property type="match status" value="1"/>
</dbReference>
<dbReference type="RefSeq" id="WP_014957730.1">
    <property type="nucleotide sequence ID" value="NC_018645.1"/>
</dbReference>
<organism evidence="2 3">
    <name type="scientific">Desulfobacula toluolica (strain DSM 7467 / Tol2)</name>
    <dbReference type="NCBI Taxonomy" id="651182"/>
    <lineage>
        <taxon>Bacteria</taxon>
        <taxon>Pseudomonadati</taxon>
        <taxon>Thermodesulfobacteriota</taxon>
        <taxon>Desulfobacteria</taxon>
        <taxon>Desulfobacterales</taxon>
        <taxon>Desulfobacteraceae</taxon>
        <taxon>Desulfobacula</taxon>
    </lineage>
</organism>
<dbReference type="EMBL" id="FO203503">
    <property type="protein sequence ID" value="CCK80418.1"/>
    <property type="molecule type" value="Genomic_DNA"/>
</dbReference>
<dbReference type="InterPro" id="IPR016187">
    <property type="entry name" value="CTDL_fold"/>
</dbReference>
<evidence type="ECO:0000313" key="2">
    <source>
        <dbReference type="EMBL" id="CCK80418.1"/>
    </source>
</evidence>
<evidence type="ECO:0000313" key="3">
    <source>
        <dbReference type="Proteomes" id="UP000007347"/>
    </source>
</evidence>
<accession>K0NKF6</accession>
<dbReference type="InterPro" id="IPR005532">
    <property type="entry name" value="SUMF_dom"/>
</dbReference>
<dbReference type="KEGG" id="dto:TOL2_C22570"/>
<feature type="domain" description="Sulfatase-modifying factor enzyme-like" evidence="1">
    <location>
        <begin position="45"/>
        <end position="290"/>
    </location>
</feature>
<dbReference type="AlphaFoldDB" id="K0NKF6"/>
<dbReference type="PANTHER" id="PTHR23150">
    <property type="entry name" value="SULFATASE MODIFYING FACTOR 1, 2"/>
    <property type="match status" value="1"/>
</dbReference>
<evidence type="ECO:0000259" key="1">
    <source>
        <dbReference type="Pfam" id="PF03781"/>
    </source>
</evidence>
<dbReference type="SUPFAM" id="SSF56436">
    <property type="entry name" value="C-type lectin-like"/>
    <property type="match status" value="1"/>
</dbReference>
<dbReference type="Proteomes" id="UP000007347">
    <property type="component" value="Chromosome"/>
</dbReference>
<reference evidence="2 3" key="1">
    <citation type="journal article" date="2013" name="Environ. Microbiol.">
        <title>Complete genome, catabolic sub-proteomes and key-metabolites of Desulfobacula toluolica Tol2, a marine, aromatic compound-degrading, sulfate-reducing bacterium.</title>
        <authorList>
            <person name="Wohlbrand L."/>
            <person name="Jacob J.H."/>
            <person name="Kube M."/>
            <person name="Mussmann M."/>
            <person name="Jarling R."/>
            <person name="Beck A."/>
            <person name="Amann R."/>
            <person name="Wilkes H."/>
            <person name="Reinhardt R."/>
            <person name="Rabus R."/>
        </authorList>
    </citation>
    <scope>NUCLEOTIDE SEQUENCE [LARGE SCALE GENOMIC DNA]</scope>
    <source>
        <strain evidence="3">DSM 7467 / Tol2</strain>
    </source>
</reference>
<name>K0NKF6_DESTT</name>
<dbReference type="Gene3D" id="3.90.1580.10">
    <property type="entry name" value="paralog of FGE (formylglycine-generating enzyme)"/>
    <property type="match status" value="1"/>
</dbReference>
<dbReference type="HOGENOM" id="CLU_012431_2_1_7"/>
<sequence length="292" mass="33919">MKHDFKFVTTSFFIFFFTLFILLALFHQPVFAQSKTYTNKLGMRFVLISKGSFLMGSPVFEPGRQWNEKRHKVLISKDFYMGETEVTQGQWEKLVGFNPSSFSKLGKSFPIDTVSWNDCMEFIRVLNKWEATDKYRLPTEAEWEYACRAGSTSAFSNGPITTFSCNEPEPAIVNMAWYCYNSGLASPARDFKPHPVKTKAPNKWGLYDMHGNVQEWVLDSCKWRDILRARVGAVTTTYKDNIVDPLNETGKHKIIRGGGWYQTGKYQRSAYRSYYKPKTRRNSLGFRIVRMR</sequence>
<protein>
    <submittedName>
        <fullName evidence="2">Conserved uncharacterized protein, DUF323</fullName>
    </submittedName>
</protein>
<gene>
    <name evidence="2" type="ordered locus">TOL2_C22570</name>
</gene>
<dbReference type="InterPro" id="IPR042095">
    <property type="entry name" value="SUMF_sf"/>
</dbReference>
<dbReference type="GO" id="GO:0120147">
    <property type="term" value="F:formylglycine-generating oxidase activity"/>
    <property type="evidence" value="ECO:0007669"/>
    <property type="project" value="TreeGrafter"/>
</dbReference>